<reference evidence="2" key="1">
    <citation type="submission" date="2013-12" db="EMBL/GenBank/DDBJ databases">
        <title>The Genome Sequence of Aphanomyces invadans NJM9701.</title>
        <authorList>
            <consortium name="The Broad Institute Genomics Platform"/>
            <person name="Russ C."/>
            <person name="Tyler B."/>
            <person name="van West P."/>
            <person name="Dieguez-Uribeondo J."/>
            <person name="Young S.K."/>
            <person name="Zeng Q."/>
            <person name="Gargeya S."/>
            <person name="Fitzgerald M."/>
            <person name="Abouelleil A."/>
            <person name="Alvarado L."/>
            <person name="Chapman S.B."/>
            <person name="Gainer-Dewar J."/>
            <person name="Goldberg J."/>
            <person name="Griggs A."/>
            <person name="Gujja S."/>
            <person name="Hansen M."/>
            <person name="Howarth C."/>
            <person name="Imamovic A."/>
            <person name="Ireland A."/>
            <person name="Larimer J."/>
            <person name="McCowan C."/>
            <person name="Murphy C."/>
            <person name="Pearson M."/>
            <person name="Poon T.W."/>
            <person name="Priest M."/>
            <person name="Roberts A."/>
            <person name="Saif S."/>
            <person name="Shea T."/>
            <person name="Sykes S."/>
            <person name="Wortman J."/>
            <person name="Nusbaum C."/>
            <person name="Birren B."/>
        </authorList>
    </citation>
    <scope>NUCLEOTIDE SEQUENCE [LARGE SCALE GENOMIC DNA]</scope>
    <source>
        <strain evidence="2">NJM9701</strain>
    </source>
</reference>
<organism evidence="2">
    <name type="scientific">Aphanomyces invadans</name>
    <dbReference type="NCBI Taxonomy" id="157072"/>
    <lineage>
        <taxon>Eukaryota</taxon>
        <taxon>Sar</taxon>
        <taxon>Stramenopiles</taxon>
        <taxon>Oomycota</taxon>
        <taxon>Saprolegniomycetes</taxon>
        <taxon>Saprolegniales</taxon>
        <taxon>Verrucalvaceae</taxon>
        <taxon>Aphanomyces</taxon>
    </lineage>
</organism>
<evidence type="ECO:0000259" key="1">
    <source>
        <dbReference type="PROSITE" id="PS50013"/>
    </source>
</evidence>
<protein>
    <recommendedName>
        <fullName evidence="1">Chromo domain-containing protein</fullName>
    </recommendedName>
</protein>
<dbReference type="InterPro" id="IPR023780">
    <property type="entry name" value="Chromo_domain"/>
</dbReference>
<dbReference type="PROSITE" id="PS50013">
    <property type="entry name" value="CHROMO_2"/>
    <property type="match status" value="1"/>
</dbReference>
<dbReference type="CDD" id="cd00024">
    <property type="entry name" value="CD_CSD"/>
    <property type="match status" value="1"/>
</dbReference>
<dbReference type="Gene3D" id="2.40.50.40">
    <property type="match status" value="1"/>
</dbReference>
<name>A0A024TV79_9STRA</name>
<proteinExistence type="predicted"/>
<dbReference type="AlphaFoldDB" id="A0A024TV79"/>
<accession>A0A024TV79</accession>
<dbReference type="Pfam" id="PF00385">
    <property type="entry name" value="Chromo"/>
    <property type="match status" value="1"/>
</dbReference>
<dbReference type="VEuPathDB" id="FungiDB:H310_09445"/>
<gene>
    <name evidence="2" type="ORF">H310_09445</name>
</gene>
<dbReference type="GeneID" id="20086495"/>
<dbReference type="InterPro" id="IPR000953">
    <property type="entry name" value="Chromo/chromo_shadow_dom"/>
</dbReference>
<dbReference type="OrthoDB" id="78677at2759"/>
<dbReference type="EMBL" id="KI913972">
    <property type="protein sequence ID" value="ETV97531.1"/>
    <property type="molecule type" value="Genomic_DNA"/>
</dbReference>
<feature type="domain" description="Chromo" evidence="1">
    <location>
        <begin position="77"/>
        <end position="126"/>
    </location>
</feature>
<dbReference type="SUPFAM" id="SSF54160">
    <property type="entry name" value="Chromo domain-like"/>
    <property type="match status" value="1"/>
</dbReference>
<sequence>MLSWWGLSCEDRQIGLDLAWPGKRGRVIADYVMQTQQLVVLYAVSTYHVCCLTLHYEGGREITVYLVEQIAFGEVGFNVECLEDMRAVGDSFDVRVKWLGLEDDESTWEPVAITRLEDILVIFRTW</sequence>
<evidence type="ECO:0000313" key="2">
    <source>
        <dbReference type="EMBL" id="ETV97531.1"/>
    </source>
</evidence>
<dbReference type="InterPro" id="IPR016197">
    <property type="entry name" value="Chromo-like_dom_sf"/>
</dbReference>
<dbReference type="RefSeq" id="XP_008873740.1">
    <property type="nucleotide sequence ID" value="XM_008875518.1"/>
</dbReference>